<accession>A0A1E5WF71</accession>
<dbReference type="STRING" id="888268.A0A1E5WF71"/>
<reference evidence="1 2" key="1">
    <citation type="submission" date="2016-09" db="EMBL/GenBank/DDBJ databases">
        <title>The draft genome of Dichanthelium oligosanthes: A C3 panicoid grass species.</title>
        <authorList>
            <person name="Studer A.J."/>
            <person name="Schnable J.C."/>
            <person name="Brutnell T.P."/>
        </authorList>
    </citation>
    <scope>NUCLEOTIDE SEQUENCE [LARGE SCALE GENOMIC DNA]</scope>
    <source>
        <strain evidence="2">cv. Kellogg 1175</strain>
        <tissue evidence="1">Leaf</tissue>
    </source>
</reference>
<evidence type="ECO:0000313" key="1">
    <source>
        <dbReference type="EMBL" id="OEL36046.1"/>
    </source>
</evidence>
<dbReference type="Gene3D" id="1.25.40.10">
    <property type="entry name" value="Tetratricopeptide repeat domain"/>
    <property type="match status" value="1"/>
</dbReference>
<dbReference type="EMBL" id="LWDX02010339">
    <property type="protein sequence ID" value="OEL36046.1"/>
    <property type="molecule type" value="Genomic_DNA"/>
</dbReference>
<dbReference type="OrthoDB" id="5588846at2759"/>
<keyword evidence="2" id="KW-1185">Reference proteome</keyword>
<gene>
    <name evidence="1" type="ORF">BAE44_0002935</name>
</gene>
<comment type="caution">
    <text evidence="1">The sequence shown here is derived from an EMBL/GenBank/DDBJ whole genome shotgun (WGS) entry which is preliminary data.</text>
</comment>
<proteinExistence type="predicted"/>
<sequence>MEEILAFARSLAPAAVAGDPAFAEFLAGYSHGDLSEAACVELMMRMSEEGLELGCAFLFQWLREKQQVPVSPQVWLAGIVALGRCRMPDEVLEVVARLPSEREFREAVVYNAAISAVAYCERSEEGLELGCAFLFQWLREKQQVPVPPQVLLRLGGAGCLMRLSLIHI</sequence>
<organism evidence="1 2">
    <name type="scientific">Dichanthelium oligosanthes</name>
    <dbReference type="NCBI Taxonomy" id="888268"/>
    <lineage>
        <taxon>Eukaryota</taxon>
        <taxon>Viridiplantae</taxon>
        <taxon>Streptophyta</taxon>
        <taxon>Embryophyta</taxon>
        <taxon>Tracheophyta</taxon>
        <taxon>Spermatophyta</taxon>
        <taxon>Magnoliopsida</taxon>
        <taxon>Liliopsida</taxon>
        <taxon>Poales</taxon>
        <taxon>Poaceae</taxon>
        <taxon>PACMAD clade</taxon>
        <taxon>Panicoideae</taxon>
        <taxon>Panicodae</taxon>
        <taxon>Paniceae</taxon>
        <taxon>Dichantheliinae</taxon>
        <taxon>Dichanthelium</taxon>
    </lineage>
</organism>
<name>A0A1E5WF71_9POAL</name>
<dbReference type="InterPro" id="IPR011990">
    <property type="entry name" value="TPR-like_helical_dom_sf"/>
</dbReference>
<evidence type="ECO:0008006" key="3">
    <source>
        <dbReference type="Google" id="ProtNLM"/>
    </source>
</evidence>
<dbReference type="AlphaFoldDB" id="A0A1E5WF71"/>
<dbReference type="Proteomes" id="UP000095767">
    <property type="component" value="Unassembled WGS sequence"/>
</dbReference>
<protein>
    <recommendedName>
        <fullName evidence="3">Pentatricopeptide repeat-containing protein</fullName>
    </recommendedName>
</protein>
<evidence type="ECO:0000313" key="2">
    <source>
        <dbReference type="Proteomes" id="UP000095767"/>
    </source>
</evidence>